<organism evidence="1 2">
    <name type="scientific">Tritrichomonas musculus</name>
    <dbReference type="NCBI Taxonomy" id="1915356"/>
    <lineage>
        <taxon>Eukaryota</taxon>
        <taxon>Metamonada</taxon>
        <taxon>Parabasalia</taxon>
        <taxon>Tritrichomonadida</taxon>
        <taxon>Tritrichomonadidae</taxon>
        <taxon>Tritrichomonas</taxon>
    </lineage>
</organism>
<sequence>MYGLTIHLQSFQINDDIIRGKDKVHVSVFTIPGNNKQTYAIDPKKMNNPNCFFKLNVTNQTKRLLFIFEKRNLFQNDPIIASAVINSSKMPNSPLDSNNIEIKTFDIFEPIISQYDCLPKKAPEKVGQMKIQFSLSEQSFIKTKKNPSRSNKKPKCDYYSQVDPCINERRSNNCILLDEYYVN</sequence>
<evidence type="ECO:0000313" key="2">
    <source>
        <dbReference type="Proteomes" id="UP001470230"/>
    </source>
</evidence>
<name>A0ABR2H4D8_9EUKA</name>
<comment type="caution">
    <text evidence="1">The sequence shown here is derived from an EMBL/GenBank/DDBJ whole genome shotgun (WGS) entry which is preliminary data.</text>
</comment>
<proteinExistence type="predicted"/>
<keyword evidence="2" id="KW-1185">Reference proteome</keyword>
<protein>
    <recommendedName>
        <fullName evidence="3">MSP domain-containing protein</fullName>
    </recommendedName>
</protein>
<evidence type="ECO:0000313" key="1">
    <source>
        <dbReference type="EMBL" id="KAK8840708.1"/>
    </source>
</evidence>
<dbReference type="EMBL" id="JAPFFF010000044">
    <property type="protein sequence ID" value="KAK8840708.1"/>
    <property type="molecule type" value="Genomic_DNA"/>
</dbReference>
<evidence type="ECO:0008006" key="3">
    <source>
        <dbReference type="Google" id="ProtNLM"/>
    </source>
</evidence>
<reference evidence="1 2" key="1">
    <citation type="submission" date="2024-04" db="EMBL/GenBank/DDBJ databases">
        <title>Tritrichomonas musculus Genome.</title>
        <authorList>
            <person name="Alves-Ferreira E."/>
            <person name="Grigg M."/>
            <person name="Lorenzi H."/>
            <person name="Galac M."/>
        </authorList>
    </citation>
    <scope>NUCLEOTIDE SEQUENCE [LARGE SCALE GENOMIC DNA]</scope>
    <source>
        <strain evidence="1 2">EAF2021</strain>
    </source>
</reference>
<dbReference type="Proteomes" id="UP001470230">
    <property type="component" value="Unassembled WGS sequence"/>
</dbReference>
<accession>A0ABR2H4D8</accession>
<gene>
    <name evidence="1" type="ORF">M9Y10_030484</name>
</gene>